<gene>
    <name evidence="6" type="ORF">JKIAZH3_G9561</name>
</gene>
<evidence type="ECO:0000259" key="5">
    <source>
        <dbReference type="SMART" id="SM01142"/>
    </source>
</evidence>
<dbReference type="InterPro" id="IPR048392">
    <property type="entry name" value="MTR4-like_stalk"/>
</dbReference>
<dbReference type="SMART" id="SM01142">
    <property type="entry name" value="DSHCT"/>
    <property type="match status" value="1"/>
</dbReference>
<dbReference type="InterPro" id="IPR050699">
    <property type="entry name" value="RNA-DNA_Helicase"/>
</dbReference>
<dbReference type="EMBL" id="CAJHJG010003361">
    <property type="protein sequence ID" value="CAD6930420.1"/>
    <property type="molecule type" value="Genomic_DNA"/>
</dbReference>
<dbReference type="Gene3D" id="3.40.50.300">
    <property type="entry name" value="P-loop containing nucleotide triphosphate hydrolases"/>
    <property type="match status" value="1"/>
</dbReference>
<evidence type="ECO:0000313" key="6">
    <source>
        <dbReference type="EMBL" id="CAD6930420.1"/>
    </source>
</evidence>
<keyword evidence="7" id="KW-1185">Reference proteome</keyword>
<evidence type="ECO:0000256" key="4">
    <source>
        <dbReference type="ARBA" id="ARBA00022840"/>
    </source>
</evidence>
<dbReference type="InterPro" id="IPR027417">
    <property type="entry name" value="P-loop_NTPase"/>
</dbReference>
<comment type="caution">
    <text evidence="6">The sequence shown here is derived from an EMBL/GenBank/DDBJ whole genome shotgun (WGS) entry which is preliminary data.</text>
</comment>
<name>A0ABN7IV67_9BASI</name>
<feature type="domain" description="ATP-dependent RNA helicase Ski2/MTR4 C-terminal" evidence="5">
    <location>
        <begin position="321"/>
        <end position="431"/>
    </location>
</feature>
<keyword evidence="4" id="KW-0067">ATP-binding</keyword>
<reference evidence="6" key="1">
    <citation type="submission" date="2020-10" db="EMBL/GenBank/DDBJ databases">
        <authorList>
            <person name="Sedaghatjoo S."/>
        </authorList>
    </citation>
    <scope>NUCLEOTIDE SEQUENCE</scope>
    <source>
        <strain evidence="6">AZH3</strain>
    </source>
</reference>
<dbReference type="PANTHER" id="PTHR12131:SF1">
    <property type="entry name" value="ATP-DEPENDENT RNA HELICASE SUPV3L1, MITOCHONDRIAL-RELATED"/>
    <property type="match status" value="1"/>
</dbReference>
<dbReference type="Pfam" id="PF13234">
    <property type="entry name" value="MTR4_beta-barrel"/>
    <property type="match status" value="1"/>
</dbReference>
<organism evidence="6 7">
    <name type="scientific">Tilletia caries</name>
    <name type="common">wheat bunt fungus</name>
    <dbReference type="NCBI Taxonomy" id="13290"/>
    <lineage>
        <taxon>Eukaryota</taxon>
        <taxon>Fungi</taxon>
        <taxon>Dikarya</taxon>
        <taxon>Basidiomycota</taxon>
        <taxon>Ustilaginomycotina</taxon>
        <taxon>Exobasidiomycetes</taxon>
        <taxon>Tilletiales</taxon>
        <taxon>Tilletiaceae</taxon>
        <taxon>Tilletia</taxon>
    </lineage>
</organism>
<dbReference type="Gene3D" id="1.10.3380.30">
    <property type="match status" value="1"/>
</dbReference>
<accession>A0ABN7IV67</accession>
<keyword evidence="1" id="KW-0547">Nucleotide-binding</keyword>
<evidence type="ECO:0000256" key="3">
    <source>
        <dbReference type="ARBA" id="ARBA00022806"/>
    </source>
</evidence>
<dbReference type="Pfam" id="PF21408">
    <property type="entry name" value="MTR4-like_stalk"/>
    <property type="match status" value="1"/>
</dbReference>
<dbReference type="Pfam" id="PF08148">
    <property type="entry name" value="DSHCT"/>
    <property type="match status" value="1"/>
</dbReference>
<dbReference type="Gene3D" id="1.20.1500.20">
    <property type="match status" value="1"/>
</dbReference>
<protein>
    <recommendedName>
        <fullName evidence="5">ATP-dependent RNA helicase Ski2/MTR4 C-terminal domain-containing protein</fullName>
    </recommendedName>
</protein>
<dbReference type="InterPro" id="IPR012961">
    <property type="entry name" value="Ski2/MTR4_C"/>
</dbReference>
<evidence type="ECO:0000256" key="2">
    <source>
        <dbReference type="ARBA" id="ARBA00022801"/>
    </source>
</evidence>
<dbReference type="InterPro" id="IPR025696">
    <property type="entry name" value="Beta-barrel_MTR4"/>
</dbReference>
<sequence>MAGRAGRRGLDTTGVVIINSSDALPESGPLQTMLLGQPTKLQSQFRLTYNMILNLLRVEALKVEEMIKRSFSENASQKMLPDQQKKVKDIERQLNKLAKVADPEWEAELERFHDLCYSADVSNQGMLQTALDQQQGSKNMAPGRIVLVRDHHFENDGAVIVKQINSRIFLTLAAVTPERKSKTLDVAENSKPPLWNPTLKGRVLDGLVYDLVEVPLTSIVLVTKHVVKQGVIPEVEWSKLRKLDFQEALRARDGYVSKIAQQSHILGKEDFAKDYATVDKRKRLQREIASLRMSISDQNLELLPDYEQRIQVLKTLRFVDPLNESVLLKGRVACEINSVNELVLTELILNNVFAAYQPDEVVALLSVFVFQEKTEVVPELNEKLSQGFATILATAERVAAIEAENTVIQPDFSNLLKLGLVEVVYEWARGM</sequence>
<keyword evidence="3" id="KW-0347">Helicase</keyword>
<keyword evidence="2" id="KW-0378">Hydrolase</keyword>
<proteinExistence type="predicted"/>
<dbReference type="PANTHER" id="PTHR12131">
    <property type="entry name" value="ATP-DEPENDENT RNA AND DNA HELICASE"/>
    <property type="match status" value="1"/>
</dbReference>
<feature type="non-terminal residue" evidence="6">
    <location>
        <position position="431"/>
    </location>
</feature>
<evidence type="ECO:0000256" key="1">
    <source>
        <dbReference type="ARBA" id="ARBA00022741"/>
    </source>
</evidence>
<evidence type="ECO:0000313" key="7">
    <source>
        <dbReference type="Proteomes" id="UP000836402"/>
    </source>
</evidence>
<dbReference type="Proteomes" id="UP000836402">
    <property type="component" value="Unassembled WGS sequence"/>
</dbReference>